<proteinExistence type="predicted"/>
<comment type="caution">
    <text evidence="2">The sequence shown here is derived from an EMBL/GenBank/DDBJ whole genome shotgun (WGS) entry which is preliminary data.</text>
</comment>
<feature type="transmembrane region" description="Helical" evidence="1">
    <location>
        <begin position="84"/>
        <end position="104"/>
    </location>
</feature>
<evidence type="ECO:0000313" key="2">
    <source>
        <dbReference type="EMBL" id="MBW0470058.1"/>
    </source>
</evidence>
<organism evidence="2 3">
    <name type="scientific">Austropuccinia psidii MF-1</name>
    <dbReference type="NCBI Taxonomy" id="1389203"/>
    <lineage>
        <taxon>Eukaryota</taxon>
        <taxon>Fungi</taxon>
        <taxon>Dikarya</taxon>
        <taxon>Basidiomycota</taxon>
        <taxon>Pucciniomycotina</taxon>
        <taxon>Pucciniomycetes</taxon>
        <taxon>Pucciniales</taxon>
        <taxon>Sphaerophragmiaceae</taxon>
        <taxon>Austropuccinia</taxon>
    </lineage>
</organism>
<keyword evidence="1" id="KW-1133">Transmembrane helix</keyword>
<sequence length="266" mass="29341">MEATDKLCVLIKRVAKVRLVGLKFSIPIIITNIAIKNALGQRQRTDLPDNGLRFLPEDLERVIPTSIPLKNDSIDDEGGNSKALIVNFSLFMLLFAAFVLVLYLQTWRRRKADKKLFQDALESTQRQSILSNWSKNAEAQMAENSRVSDKWVSISIPPEPFNTSATNEGDLEGCFLEQPQHQEQTSMPEIVDCGKMGSSTAGTPHIALGEQAWLRSAIPEKFLDSNHPDIQNQASPLACYAKIGSASINCKKKSNVAGKGLGSTEN</sequence>
<accession>A0A9Q3BRP4</accession>
<keyword evidence="1" id="KW-0472">Membrane</keyword>
<gene>
    <name evidence="2" type="ORF">O181_009773</name>
</gene>
<evidence type="ECO:0000313" key="3">
    <source>
        <dbReference type="Proteomes" id="UP000765509"/>
    </source>
</evidence>
<reference evidence="2" key="1">
    <citation type="submission" date="2021-03" db="EMBL/GenBank/DDBJ databases">
        <title>Draft genome sequence of rust myrtle Austropuccinia psidii MF-1, a brazilian biotype.</title>
        <authorList>
            <person name="Quecine M.C."/>
            <person name="Pachon D.M.R."/>
            <person name="Bonatelli M.L."/>
            <person name="Correr F.H."/>
            <person name="Franceschini L.M."/>
            <person name="Leite T.F."/>
            <person name="Margarido G.R.A."/>
            <person name="Almeida C.A."/>
            <person name="Ferrarezi J.A."/>
            <person name="Labate C.A."/>
        </authorList>
    </citation>
    <scope>NUCLEOTIDE SEQUENCE</scope>
    <source>
        <strain evidence="2">MF-1</strain>
    </source>
</reference>
<dbReference type="Proteomes" id="UP000765509">
    <property type="component" value="Unassembled WGS sequence"/>
</dbReference>
<dbReference type="OrthoDB" id="2498976at2759"/>
<keyword evidence="3" id="KW-1185">Reference proteome</keyword>
<evidence type="ECO:0000256" key="1">
    <source>
        <dbReference type="SAM" id="Phobius"/>
    </source>
</evidence>
<keyword evidence="1" id="KW-0812">Transmembrane</keyword>
<name>A0A9Q3BRP4_9BASI</name>
<dbReference type="EMBL" id="AVOT02002348">
    <property type="protein sequence ID" value="MBW0470058.1"/>
    <property type="molecule type" value="Genomic_DNA"/>
</dbReference>
<dbReference type="AlphaFoldDB" id="A0A9Q3BRP4"/>
<protein>
    <submittedName>
        <fullName evidence="2">Uncharacterized protein</fullName>
    </submittedName>
</protein>